<keyword evidence="4" id="KW-1185">Reference proteome</keyword>
<keyword evidence="1" id="KW-1133">Transmembrane helix</keyword>
<comment type="caution">
    <text evidence="3">The sequence shown here is derived from an EMBL/GenBank/DDBJ whole genome shotgun (WGS) entry which is preliminary data.</text>
</comment>
<organism evidence="3 4">
    <name type="scientific">Peloplasma aerotolerans</name>
    <dbReference type="NCBI Taxonomy" id="3044389"/>
    <lineage>
        <taxon>Bacteria</taxon>
        <taxon>Bacillati</taxon>
        <taxon>Mycoplasmatota</taxon>
        <taxon>Mollicutes</taxon>
        <taxon>Acholeplasmatales</taxon>
        <taxon>Acholeplasmataceae</taxon>
        <taxon>Peloplasma</taxon>
    </lineage>
</organism>
<dbReference type="GO" id="GO:0004252">
    <property type="term" value="F:serine-type endopeptidase activity"/>
    <property type="evidence" value="ECO:0007669"/>
    <property type="project" value="InterPro"/>
</dbReference>
<dbReference type="Gene3D" id="2.30.42.10">
    <property type="match status" value="1"/>
</dbReference>
<keyword evidence="1" id="KW-0812">Transmembrane</keyword>
<evidence type="ECO:0000313" key="3">
    <source>
        <dbReference type="EMBL" id="MDI6452034.1"/>
    </source>
</evidence>
<name>A0AAW6U8L6_9MOLU</name>
<dbReference type="GO" id="GO:0006508">
    <property type="term" value="P:proteolysis"/>
    <property type="evidence" value="ECO:0007669"/>
    <property type="project" value="InterPro"/>
</dbReference>
<dbReference type="Proteomes" id="UP001431532">
    <property type="component" value="Unassembled WGS sequence"/>
</dbReference>
<dbReference type="InterPro" id="IPR036034">
    <property type="entry name" value="PDZ_sf"/>
</dbReference>
<evidence type="ECO:0000256" key="1">
    <source>
        <dbReference type="SAM" id="Phobius"/>
    </source>
</evidence>
<dbReference type="RefSeq" id="WP_282838424.1">
    <property type="nucleotide sequence ID" value="NZ_JASCXW010000001.1"/>
</dbReference>
<dbReference type="EMBL" id="JASCXW010000001">
    <property type="protein sequence ID" value="MDI6452034.1"/>
    <property type="molecule type" value="Genomic_DNA"/>
</dbReference>
<feature type="transmembrane region" description="Helical" evidence="1">
    <location>
        <begin position="12"/>
        <end position="34"/>
    </location>
</feature>
<dbReference type="SUPFAM" id="SSF50156">
    <property type="entry name" value="PDZ domain-like"/>
    <property type="match status" value="1"/>
</dbReference>
<protein>
    <recommendedName>
        <fullName evidence="2">Lon proteolytic domain-containing protein</fullName>
    </recommendedName>
</protein>
<evidence type="ECO:0000259" key="2">
    <source>
        <dbReference type="Pfam" id="PF05362"/>
    </source>
</evidence>
<keyword evidence="1" id="KW-0472">Membrane</keyword>
<dbReference type="Gene3D" id="3.30.230.10">
    <property type="match status" value="1"/>
</dbReference>
<gene>
    <name evidence="3" type="ORF">QJ521_00530</name>
</gene>
<dbReference type="GO" id="GO:0004176">
    <property type="term" value="F:ATP-dependent peptidase activity"/>
    <property type="evidence" value="ECO:0007669"/>
    <property type="project" value="InterPro"/>
</dbReference>
<dbReference type="Pfam" id="PF05362">
    <property type="entry name" value="Lon_C"/>
    <property type="match status" value="1"/>
</dbReference>
<dbReference type="AlphaFoldDB" id="A0AAW6U8L6"/>
<feature type="domain" description="Lon proteolytic" evidence="2">
    <location>
        <begin position="236"/>
        <end position="321"/>
    </location>
</feature>
<dbReference type="InterPro" id="IPR020568">
    <property type="entry name" value="Ribosomal_Su5_D2-typ_SF"/>
</dbReference>
<dbReference type="InterPro" id="IPR014721">
    <property type="entry name" value="Ribsml_uS5_D2-typ_fold_subgr"/>
</dbReference>
<proteinExistence type="predicted"/>
<reference evidence="3" key="1">
    <citation type="submission" date="2023-05" db="EMBL/GenBank/DDBJ databases">
        <title>Mariniplasma microaerophilum sp. nov., a novel anaerobic mollicute isolated from terrestrial mud volcano, Taman Peninsula, Russia.</title>
        <authorList>
            <person name="Khomyakova M.A."/>
            <person name="Merkel A.Y."/>
            <person name="Slobodkin A.I."/>
        </authorList>
    </citation>
    <scope>NUCLEOTIDE SEQUENCE</scope>
    <source>
        <strain evidence="3">M4Ah</strain>
    </source>
</reference>
<sequence length="331" mass="37432">MIKLLKQYKKILIILSFPYVYLLMVLVMPTQMAVTAPGGLTRVVDSIQLENVEFVDNFNTVYVYSYNPITPFQSFVLSNDKTMNVYEMTARQRDTSWKDDYTAGQIQKLVSLKTSIIKAYDLAHDQDNRISIDYYYAGLYLTYRPSRLTDLKVGDKIVAINGINYSGHTHESFLALAYQNEVTFTILRTEEDLGVYHTVTYQYDEDDPRMIFYPNYEIESASPNFTLPGLDGLVGGPSGGMIQTLSIYASLLKLNIGDLKIAGTGTIEMSGKIGRVGGVPQKMYTGLYQNIDVFIVPEAHIDDIPGVIFPYELVIVDTIEEAVQWLNEYND</sequence>
<accession>A0AAW6U8L6</accession>
<evidence type="ECO:0000313" key="4">
    <source>
        <dbReference type="Proteomes" id="UP001431532"/>
    </source>
</evidence>
<dbReference type="SUPFAM" id="SSF54211">
    <property type="entry name" value="Ribosomal protein S5 domain 2-like"/>
    <property type="match status" value="1"/>
</dbReference>
<dbReference type="InterPro" id="IPR008269">
    <property type="entry name" value="Lon_proteolytic"/>
</dbReference>